<dbReference type="CDD" id="cd10931">
    <property type="entry name" value="CE4_u7"/>
    <property type="match status" value="1"/>
</dbReference>
<evidence type="ECO:0000313" key="1">
    <source>
        <dbReference type="EMBL" id="TKR25240.1"/>
    </source>
</evidence>
<dbReference type="SUPFAM" id="SSF88713">
    <property type="entry name" value="Glycoside hydrolase/deacetylase"/>
    <property type="match status" value="1"/>
</dbReference>
<proteinExistence type="predicted"/>
<reference evidence="1 2" key="1">
    <citation type="submission" date="2019-04" db="EMBL/GenBank/DDBJ databases">
        <title>Natronomonas sp. F20-122 a newhaloarchaeon isolated from a saline saltern of Isla Bacuta, Huelva, Spain.</title>
        <authorList>
            <person name="Duran-Viseras A."/>
            <person name="Sanchez-Porro C."/>
            <person name="Ventosa A."/>
        </authorList>
    </citation>
    <scope>NUCLEOTIDE SEQUENCE [LARGE SCALE GENOMIC DNA]</scope>
    <source>
        <strain evidence="1 2">F20-122</strain>
    </source>
</reference>
<organism evidence="1 2">
    <name type="scientific">Natronomonas salsuginis</name>
    <dbReference type="NCBI Taxonomy" id="2217661"/>
    <lineage>
        <taxon>Archaea</taxon>
        <taxon>Methanobacteriati</taxon>
        <taxon>Methanobacteriota</taxon>
        <taxon>Stenosarchaea group</taxon>
        <taxon>Halobacteria</taxon>
        <taxon>Halobacteriales</taxon>
        <taxon>Natronomonadaceae</taxon>
        <taxon>Natronomonas</taxon>
    </lineage>
</organism>
<gene>
    <name evidence="1" type="ORF">DM868_10745</name>
</gene>
<dbReference type="EMBL" id="QKNX01000004">
    <property type="protein sequence ID" value="TKR25240.1"/>
    <property type="molecule type" value="Genomic_DNA"/>
</dbReference>
<dbReference type="InterPro" id="IPR011330">
    <property type="entry name" value="Glyco_hydro/deAcase_b/a-brl"/>
</dbReference>
<dbReference type="Gene3D" id="3.20.20.370">
    <property type="entry name" value="Glycoside hydrolase/deacetylase"/>
    <property type="match status" value="1"/>
</dbReference>
<dbReference type="Proteomes" id="UP000308037">
    <property type="component" value="Unassembled WGS sequence"/>
</dbReference>
<protein>
    <recommendedName>
        <fullName evidence="3">NodB homology domain-containing protein</fullName>
    </recommendedName>
</protein>
<name>A0A4U5J824_9EURY</name>
<evidence type="ECO:0008006" key="3">
    <source>
        <dbReference type="Google" id="ProtNLM"/>
    </source>
</evidence>
<keyword evidence="2" id="KW-1185">Reference proteome</keyword>
<sequence length="365" mass="42194">MLDDIDLDSKVPDFGYSPFNRSETLYRPVLDPERESPTWPGDASFAVCLTHDVDTVTEHSIRQTYRRLVNTARCREQLSLDAYVQKVSESFLRLGYDTIKSLQLGSDPLHQYERWLNIESSVKGTSTFFFIADERTARHHTDTHYSFSDTVVFDQETMTVGEMIREIDDRGWEIGLHPTWPSYDDPKELERQKSRLESVLDHEVKSVRQHFLHYDIGQTPRAHADAGFQYDSTLGFNDNVGFRFGTSYPWQLYDLEAEESLPLIEIPLVIQDNALLNQSKGLRLDVETAFEYVKQIAAEVKSVGGVLTLLWHPSSISNREWRSLYTRVLEYLKEEGAWFGSVREIGEHWKQQSDVFSAGAKPDRR</sequence>
<dbReference type="GO" id="GO:0005975">
    <property type="term" value="P:carbohydrate metabolic process"/>
    <property type="evidence" value="ECO:0007669"/>
    <property type="project" value="InterPro"/>
</dbReference>
<accession>A0A4U5J824</accession>
<evidence type="ECO:0000313" key="2">
    <source>
        <dbReference type="Proteomes" id="UP000308037"/>
    </source>
</evidence>
<comment type="caution">
    <text evidence="1">The sequence shown here is derived from an EMBL/GenBank/DDBJ whole genome shotgun (WGS) entry which is preliminary data.</text>
</comment>
<dbReference type="AlphaFoldDB" id="A0A4U5J824"/>